<dbReference type="InterPro" id="IPR027268">
    <property type="entry name" value="Peptidase_M4/M1_CTD_sf"/>
</dbReference>
<feature type="signal peptide" evidence="1">
    <location>
        <begin position="1"/>
        <end position="21"/>
    </location>
</feature>
<keyword evidence="1" id="KW-0732">Signal</keyword>
<reference evidence="3" key="1">
    <citation type="journal article" date="2019" name="Int. J. Syst. Evol. Microbiol.">
        <title>The Global Catalogue of Microorganisms (GCM) 10K type strain sequencing project: providing services to taxonomists for standard genome sequencing and annotation.</title>
        <authorList>
            <consortium name="The Broad Institute Genomics Platform"/>
            <consortium name="The Broad Institute Genome Sequencing Center for Infectious Disease"/>
            <person name="Wu L."/>
            <person name="Ma J."/>
        </authorList>
    </citation>
    <scope>NUCLEOTIDE SEQUENCE [LARGE SCALE GENOMIC DNA]</scope>
    <source>
        <strain evidence="3">CCUG 60022</strain>
    </source>
</reference>
<dbReference type="EMBL" id="JBHTIC010000005">
    <property type="protein sequence ID" value="MFD0760980.1"/>
    <property type="molecule type" value="Genomic_DNA"/>
</dbReference>
<protein>
    <submittedName>
        <fullName evidence="2">Aminopeptidase</fullName>
    </submittedName>
</protein>
<dbReference type="SUPFAM" id="SSF55486">
    <property type="entry name" value="Metalloproteases ('zincins'), catalytic domain"/>
    <property type="match status" value="1"/>
</dbReference>
<keyword evidence="2" id="KW-0645">Protease</keyword>
<dbReference type="Gene3D" id="1.10.390.10">
    <property type="entry name" value="Neutral Protease Domain 2"/>
    <property type="match status" value="1"/>
</dbReference>
<keyword evidence="2" id="KW-0031">Aminopeptidase</keyword>
<dbReference type="GO" id="GO:0004177">
    <property type="term" value="F:aminopeptidase activity"/>
    <property type="evidence" value="ECO:0007669"/>
    <property type="project" value="UniProtKB-KW"/>
</dbReference>
<proteinExistence type="predicted"/>
<name>A0ABW2Z3J0_9FLAO</name>
<dbReference type="Proteomes" id="UP001597032">
    <property type="component" value="Unassembled WGS sequence"/>
</dbReference>
<sequence>MKKQLFLILCLVCLNTLYSQTNTIKINAIFNPYDKELRIQQSITYYNNSGEILNEIYLHNWPNAYKDKNTPLAKRFIENYSKSFHFANEKHRGHTNIKSISVDYELSNWETSENQPDIIKISLKEPLHLNGSVKINATYTVKIPKDKFTNYGVDIYTYNLRYWYLAPAIYNNGWKTYSNLDMDDLYIDYSNYEIDLLTPFDFVVNTDLETTLSVKKNINVYKLTGKHKLDVELNISSQNDFIQFNTSPVSIITNLNSEKLNNTVQTDILNRELAFIESYLGKFPHQKLLVNKIEYDKNPVYGFNQLPSFLAPYADNFEWDIKLFKVISKKYIDQLFLFNMREDAWLADGLQTYLMLKYVEKYYPEIKAIGTVSKIWGIRNFNLAKISFNQKYPFVYQFAARKNLDQALTTQADSLSNFNRKIVNKYKAGLGLQYLENFVGDSIITNAIKNYSKKYTGKMTTSLLFFNEINTEKNIDWFKNDYIKTNKKVDYTIQKVKEKNDSLEITIFNKRNFTTPIQLYGIKDDEIKYKKWLIDIDSIKKITIPKDGFNRISLNYESLLPEYNLRNNWKNIDKKIFNRPLQLKFLKDIENPYYNQFFYTPVARYNYYDGLVLGLAISNKTLLRKSFNYKVTPSYSTKSNSFSGSFAFQYEYLPENKKIEKFSAGITGVSYHYAENLTYNTLTNYALLEFKRKNLRDVESKVLGASYTVIDREKTPTLDQHPETNKYNVFNFGFGYSKPGIINDVRFSTNMQVANKFSKVSLTGQYRVLTDANRQFDFRFFAGAFLTNKTETNFFDFALDRPTDYLFQYDYLGRSETTGILSQQIIINEGGFKSKLPVAYANQWLSTINTSVGLWRWLEVYNDIGFVKNKGKSAYFAYENGIRLNFVPDILEVYFPFYSNLGWEITDPSYSSKIRFVLVIKPKKIYNFIRRGFY</sequence>
<evidence type="ECO:0000313" key="2">
    <source>
        <dbReference type="EMBL" id="MFD0760980.1"/>
    </source>
</evidence>
<keyword evidence="2" id="KW-0378">Hydrolase</keyword>
<comment type="caution">
    <text evidence="2">The sequence shown here is derived from an EMBL/GenBank/DDBJ whole genome shotgun (WGS) entry which is preliminary data.</text>
</comment>
<evidence type="ECO:0000313" key="3">
    <source>
        <dbReference type="Proteomes" id="UP001597032"/>
    </source>
</evidence>
<feature type="chain" id="PRO_5046479215" evidence="1">
    <location>
        <begin position="22"/>
        <end position="934"/>
    </location>
</feature>
<keyword evidence="3" id="KW-1185">Reference proteome</keyword>
<evidence type="ECO:0000256" key="1">
    <source>
        <dbReference type="SAM" id="SignalP"/>
    </source>
</evidence>
<organism evidence="2 3">
    <name type="scientific">Lutibacter aestuarii</name>
    <dbReference type="NCBI Taxonomy" id="861111"/>
    <lineage>
        <taxon>Bacteria</taxon>
        <taxon>Pseudomonadati</taxon>
        <taxon>Bacteroidota</taxon>
        <taxon>Flavobacteriia</taxon>
        <taxon>Flavobacteriales</taxon>
        <taxon>Flavobacteriaceae</taxon>
        <taxon>Lutibacter</taxon>
    </lineage>
</organism>
<dbReference type="RefSeq" id="WP_372800488.1">
    <property type="nucleotide sequence ID" value="NZ_JBHTIC010000005.1"/>
</dbReference>
<gene>
    <name evidence="2" type="ORF">ACFQZW_02710</name>
</gene>
<accession>A0ABW2Z3J0</accession>